<comment type="caution">
    <text evidence="2">The sequence shown here is derived from an EMBL/GenBank/DDBJ whole genome shotgun (WGS) entry which is preliminary data.</text>
</comment>
<dbReference type="PANTHER" id="PTHR34934">
    <property type="entry name" value="FLAVIN-DEPENDENT THYMIDYLATE SYNTHASE"/>
    <property type="match status" value="1"/>
</dbReference>
<organism evidence="2">
    <name type="scientific">Eiseniibacteriota bacterium</name>
    <dbReference type="NCBI Taxonomy" id="2212470"/>
    <lineage>
        <taxon>Bacteria</taxon>
        <taxon>Candidatus Eiseniibacteriota</taxon>
    </lineage>
</organism>
<dbReference type="UniPathway" id="UPA00575"/>
<dbReference type="PROSITE" id="PS51331">
    <property type="entry name" value="THYX"/>
    <property type="match status" value="1"/>
</dbReference>
<feature type="binding site" evidence="1">
    <location>
        <position position="209"/>
    </location>
    <ligand>
        <name>FAD</name>
        <dbReference type="ChEBI" id="CHEBI:57692"/>
        <note>ligand shared between neighboring subunits</note>
    </ligand>
</feature>
<dbReference type="HAMAP" id="MF_01408">
    <property type="entry name" value="ThyX"/>
    <property type="match status" value="1"/>
</dbReference>
<feature type="active site" description="Involved in ionization of N3 of dUMP, leading to its activation" evidence="1">
    <location>
        <position position="214"/>
    </location>
</feature>
<evidence type="ECO:0000256" key="1">
    <source>
        <dbReference type="HAMAP-Rule" id="MF_01408"/>
    </source>
</evidence>
<accession>A0A832MLR4</accession>
<evidence type="ECO:0000313" key="2">
    <source>
        <dbReference type="EMBL" id="HGZ43071.1"/>
    </source>
</evidence>
<feature type="binding site" evidence="1">
    <location>
        <begin position="107"/>
        <end position="110"/>
    </location>
    <ligand>
        <name>dUMP</name>
        <dbReference type="ChEBI" id="CHEBI:246422"/>
        <note>ligand shared between dimeric partners</note>
    </ligand>
</feature>
<dbReference type="GO" id="GO:0004799">
    <property type="term" value="F:thymidylate synthase activity"/>
    <property type="evidence" value="ECO:0007669"/>
    <property type="project" value="TreeGrafter"/>
</dbReference>
<feature type="binding site" description="in other chain" evidence="1">
    <location>
        <position position="187"/>
    </location>
    <ligand>
        <name>dUMP</name>
        <dbReference type="ChEBI" id="CHEBI:246422"/>
        <note>ligand shared between dimeric partners</note>
    </ligand>
</feature>
<dbReference type="GO" id="GO:0050797">
    <property type="term" value="F:thymidylate synthase (FAD) activity"/>
    <property type="evidence" value="ECO:0007669"/>
    <property type="project" value="UniProtKB-UniRule"/>
</dbReference>
<name>A0A832MLR4_UNCEI</name>
<reference evidence="2" key="1">
    <citation type="journal article" date="2020" name="mSystems">
        <title>Genome- and Community-Level Interaction Insights into Carbon Utilization and Element Cycling Functions of Hydrothermarchaeota in Hydrothermal Sediment.</title>
        <authorList>
            <person name="Zhou Z."/>
            <person name="Liu Y."/>
            <person name="Xu W."/>
            <person name="Pan J."/>
            <person name="Luo Z.H."/>
            <person name="Li M."/>
        </authorList>
    </citation>
    <scope>NUCLEOTIDE SEQUENCE [LARGE SCALE GENOMIC DNA]</scope>
    <source>
        <strain evidence="2">SpSt-381</strain>
    </source>
</reference>
<dbReference type="GO" id="GO:0050660">
    <property type="term" value="F:flavin adenine dinucleotide binding"/>
    <property type="evidence" value="ECO:0007669"/>
    <property type="project" value="UniProtKB-UniRule"/>
</dbReference>
<dbReference type="SUPFAM" id="SSF69796">
    <property type="entry name" value="Thymidylate synthase-complementing protein Thy1"/>
    <property type="match status" value="1"/>
</dbReference>
<comment type="catalytic activity">
    <reaction evidence="1">
        <text>dUMP + (6R)-5,10-methylene-5,6,7,8-tetrahydrofolate + NADPH + H(+) = dTMP + (6S)-5,6,7,8-tetrahydrofolate + NADP(+)</text>
        <dbReference type="Rhea" id="RHEA:29043"/>
        <dbReference type="ChEBI" id="CHEBI:15378"/>
        <dbReference type="ChEBI" id="CHEBI:15636"/>
        <dbReference type="ChEBI" id="CHEBI:57453"/>
        <dbReference type="ChEBI" id="CHEBI:57783"/>
        <dbReference type="ChEBI" id="CHEBI:58349"/>
        <dbReference type="ChEBI" id="CHEBI:63528"/>
        <dbReference type="ChEBI" id="CHEBI:246422"/>
        <dbReference type="EC" id="2.1.1.148"/>
    </reaction>
</comment>
<keyword evidence="1 2" id="KW-0808">Transferase</keyword>
<feature type="binding site" evidence="1">
    <location>
        <position position="86"/>
    </location>
    <ligand>
        <name>FAD</name>
        <dbReference type="ChEBI" id="CHEBI:57692"/>
        <note>ligand shared between neighboring subunits</note>
    </ligand>
</feature>
<proteinExistence type="inferred from homology"/>
<dbReference type="CDD" id="cd20175">
    <property type="entry name" value="ThyX"/>
    <property type="match status" value="1"/>
</dbReference>
<keyword evidence="1" id="KW-0545">Nucleotide biosynthesis</keyword>
<keyword evidence="1" id="KW-0285">Flavoprotein</keyword>
<keyword evidence="1 2" id="KW-0489">Methyltransferase</keyword>
<keyword evidence="1" id="KW-0521">NADP</keyword>
<comment type="pathway">
    <text evidence="1">Pyrimidine metabolism; dTTP biosynthesis.</text>
</comment>
<dbReference type="NCBIfam" id="TIGR02170">
    <property type="entry name" value="thyX"/>
    <property type="match status" value="1"/>
</dbReference>
<sequence>MDATLAAKALKIVREPRIYLVGRQTVDAAGIARFLGDHGLSWSTDTEVGAEALAEAAGRVCYMSYGKGRRTNREFLEHLVEVGHGSVLEHAVWSFLITGVSRSFTHELIRHRHFSYSQLSQRYVDESDSDYVEPDVIAADPELHAVWSEAVNAARAAYDRLVAGLQDRFTDVEDRTLRRKLARQAARSVLPNATETKIFVTGNARALRHFIELRGSEHADVEIRKVAVQLLGILQREAPNLFGDYTLERLPDGSFATRTAHPKV</sequence>
<dbReference type="InterPro" id="IPR036098">
    <property type="entry name" value="Thymidylate_synthase_ThyX_sf"/>
</dbReference>
<comment type="function">
    <text evidence="1">Catalyzes the reductive methylation of 2'-deoxyuridine-5'-monophosphate (dUMP) to 2'-deoxythymidine-5'-monophosphate (dTMP) while utilizing 5,10-methylenetetrahydrofolate (mTHF) as the methyl donor, and NADPH and FADH(2) as the reductant.</text>
</comment>
<comment type="cofactor">
    <cofactor evidence="1">
        <name>FAD</name>
        <dbReference type="ChEBI" id="CHEBI:57692"/>
    </cofactor>
    <text evidence="1">Binds 4 FAD per tetramer. Each FAD binding site is formed by three monomers.</text>
</comment>
<dbReference type="EMBL" id="DSQF01000012">
    <property type="protein sequence ID" value="HGZ43071.1"/>
    <property type="molecule type" value="Genomic_DNA"/>
</dbReference>
<comment type="similarity">
    <text evidence="1">Belongs to the thymidylate synthase ThyX family.</text>
</comment>
<dbReference type="AlphaFoldDB" id="A0A832MLR4"/>
<feature type="binding site" description="in other chain" evidence="1">
    <location>
        <begin position="118"/>
        <end position="122"/>
    </location>
    <ligand>
        <name>dUMP</name>
        <dbReference type="ChEBI" id="CHEBI:246422"/>
        <note>ligand shared between dimeric partners</note>
    </ligand>
</feature>
<dbReference type="InterPro" id="IPR003669">
    <property type="entry name" value="Thymidylate_synthase_ThyX"/>
</dbReference>
<dbReference type="GO" id="GO:0032259">
    <property type="term" value="P:methylation"/>
    <property type="evidence" value="ECO:0007669"/>
    <property type="project" value="UniProtKB-KW"/>
</dbReference>
<dbReference type="GO" id="GO:0006235">
    <property type="term" value="P:dTTP biosynthetic process"/>
    <property type="evidence" value="ECO:0007669"/>
    <property type="project" value="UniProtKB-UniRule"/>
</dbReference>
<feature type="binding site" evidence="1">
    <location>
        <begin position="110"/>
        <end position="112"/>
    </location>
    <ligand>
        <name>FAD</name>
        <dbReference type="ChEBI" id="CHEBI:57692"/>
        <note>ligand shared between neighboring subunits</note>
    </ligand>
</feature>
<dbReference type="EC" id="2.1.1.148" evidence="1"/>
<feature type="binding site" evidence="1">
    <location>
        <position position="118"/>
    </location>
    <ligand>
        <name>FAD</name>
        <dbReference type="ChEBI" id="CHEBI:57692"/>
        <note>ligand shared between neighboring subunits</note>
    </ligand>
</feature>
<dbReference type="GO" id="GO:0070402">
    <property type="term" value="F:NADPH binding"/>
    <property type="evidence" value="ECO:0007669"/>
    <property type="project" value="TreeGrafter"/>
</dbReference>
<feature type="binding site" evidence="1">
    <location>
        <begin position="203"/>
        <end position="205"/>
    </location>
    <ligand>
        <name>FAD</name>
        <dbReference type="ChEBI" id="CHEBI:57692"/>
        <note>ligand shared between neighboring subunits</note>
    </ligand>
</feature>
<dbReference type="GO" id="GO:0006231">
    <property type="term" value="P:dTMP biosynthetic process"/>
    <property type="evidence" value="ECO:0007669"/>
    <property type="project" value="UniProtKB-UniRule"/>
</dbReference>
<dbReference type="Gene3D" id="3.30.70.3180">
    <property type="match status" value="2"/>
</dbReference>
<dbReference type="Pfam" id="PF02511">
    <property type="entry name" value="Thy1"/>
    <property type="match status" value="1"/>
</dbReference>
<protein>
    <recommendedName>
        <fullName evidence="1">Flavin-dependent thymidylate synthase</fullName>
        <shortName evidence="1">FDTS</shortName>
        <ecNumber evidence="1">2.1.1.148</ecNumber>
    </recommendedName>
    <alternativeName>
        <fullName evidence="1">FAD-dependent thymidylate synthase</fullName>
    </alternativeName>
    <alternativeName>
        <fullName evidence="1">Thymidylate synthase ThyX</fullName>
        <shortName evidence="1">TS</shortName>
        <shortName evidence="1">TSase</shortName>
    </alternativeName>
</protein>
<dbReference type="PANTHER" id="PTHR34934:SF1">
    <property type="entry name" value="FLAVIN-DEPENDENT THYMIDYLATE SYNTHASE"/>
    <property type="match status" value="1"/>
</dbReference>
<feature type="binding site" evidence="1">
    <location>
        <position position="214"/>
    </location>
    <ligand>
        <name>dUMP</name>
        <dbReference type="ChEBI" id="CHEBI:246422"/>
        <note>ligand shared between dimeric partners</note>
    </ligand>
</feature>
<dbReference type="Gene3D" id="6.10.140.450">
    <property type="match status" value="1"/>
</dbReference>
<gene>
    <name evidence="1 2" type="primary">thyX</name>
    <name evidence="2" type="ORF">ENR23_06550</name>
</gene>
<keyword evidence="1" id="KW-0274">FAD</keyword>
<comment type="subunit">
    <text evidence="1">Homotetramer.</text>
</comment>